<dbReference type="Proteomes" id="UP000237000">
    <property type="component" value="Unassembled WGS sequence"/>
</dbReference>
<protein>
    <submittedName>
        <fullName evidence="1">Uncharacterized protein</fullName>
    </submittedName>
</protein>
<evidence type="ECO:0000313" key="2">
    <source>
        <dbReference type="Proteomes" id="UP000237000"/>
    </source>
</evidence>
<accession>A0A2P5EX56</accession>
<keyword evidence="2" id="KW-1185">Reference proteome</keyword>
<evidence type="ECO:0000313" key="1">
    <source>
        <dbReference type="EMBL" id="PON90116.1"/>
    </source>
</evidence>
<name>A0A2P5EX56_TREOI</name>
<comment type="caution">
    <text evidence="1">The sequence shown here is derived from an EMBL/GenBank/DDBJ whole genome shotgun (WGS) entry which is preliminary data.</text>
</comment>
<dbReference type="EMBL" id="JXTC01000087">
    <property type="protein sequence ID" value="PON90116.1"/>
    <property type="molecule type" value="Genomic_DNA"/>
</dbReference>
<sequence>MGLYCYPLAILSASLANGFTMSKWFFPLSPWIKVNTDVAVRLYVCAVVIRNNMGEVLLAFANLVRIR</sequence>
<dbReference type="AlphaFoldDB" id="A0A2P5EX56"/>
<dbReference type="OrthoDB" id="10372017at2759"/>
<reference evidence="2" key="1">
    <citation type="submission" date="2016-06" db="EMBL/GenBank/DDBJ databases">
        <title>Parallel loss of symbiosis genes in relatives of nitrogen-fixing non-legume Parasponia.</title>
        <authorList>
            <person name="Van Velzen R."/>
            <person name="Holmer R."/>
            <person name="Bu F."/>
            <person name="Rutten L."/>
            <person name="Van Zeijl A."/>
            <person name="Liu W."/>
            <person name="Santuari L."/>
            <person name="Cao Q."/>
            <person name="Sharma T."/>
            <person name="Shen D."/>
            <person name="Roswanjaya Y."/>
            <person name="Wardhani T."/>
            <person name="Kalhor M.S."/>
            <person name="Jansen J."/>
            <person name="Van den Hoogen J."/>
            <person name="Gungor B."/>
            <person name="Hartog M."/>
            <person name="Hontelez J."/>
            <person name="Verver J."/>
            <person name="Yang W.-C."/>
            <person name="Schijlen E."/>
            <person name="Repin R."/>
            <person name="Schilthuizen M."/>
            <person name="Schranz E."/>
            <person name="Heidstra R."/>
            <person name="Miyata K."/>
            <person name="Fedorova E."/>
            <person name="Kohlen W."/>
            <person name="Bisseling T."/>
            <person name="Smit S."/>
            <person name="Geurts R."/>
        </authorList>
    </citation>
    <scope>NUCLEOTIDE SEQUENCE [LARGE SCALE GENOMIC DNA]</scope>
    <source>
        <strain evidence="2">cv. RG33-2</strain>
    </source>
</reference>
<organism evidence="1 2">
    <name type="scientific">Trema orientale</name>
    <name type="common">Charcoal tree</name>
    <name type="synonym">Celtis orientalis</name>
    <dbReference type="NCBI Taxonomy" id="63057"/>
    <lineage>
        <taxon>Eukaryota</taxon>
        <taxon>Viridiplantae</taxon>
        <taxon>Streptophyta</taxon>
        <taxon>Embryophyta</taxon>
        <taxon>Tracheophyta</taxon>
        <taxon>Spermatophyta</taxon>
        <taxon>Magnoliopsida</taxon>
        <taxon>eudicotyledons</taxon>
        <taxon>Gunneridae</taxon>
        <taxon>Pentapetalae</taxon>
        <taxon>rosids</taxon>
        <taxon>fabids</taxon>
        <taxon>Rosales</taxon>
        <taxon>Cannabaceae</taxon>
        <taxon>Trema</taxon>
    </lineage>
</organism>
<dbReference type="InParanoid" id="A0A2P5EX56"/>
<gene>
    <name evidence="1" type="ORF">TorRG33x02_141480</name>
</gene>
<proteinExistence type="predicted"/>